<comment type="caution">
    <text evidence="2">The sequence shown here is derived from an EMBL/GenBank/DDBJ whole genome shotgun (WGS) entry which is preliminary data.</text>
</comment>
<evidence type="ECO:0000256" key="1">
    <source>
        <dbReference type="SAM" id="Coils"/>
    </source>
</evidence>
<sequence length="147" mass="17656">MRQFLHTPENFVSWRELDCKHRQQQAVAKGYFDKARKMGGKLAADQLYATISTRIDSAYEVFKRENQRAEYLKELREEQRREKERQLHTETMRMKSMRANDILLNQMEWYSNELRKQIVRLETEVNGLRKRTNVSREEQDGGSCILL</sequence>
<evidence type="ECO:0000313" key="2">
    <source>
        <dbReference type="EMBL" id="OQR77407.1"/>
    </source>
</evidence>
<feature type="coiled-coil region" evidence="1">
    <location>
        <begin position="62"/>
        <end position="131"/>
    </location>
</feature>
<keyword evidence="3" id="KW-1185">Reference proteome</keyword>
<protein>
    <submittedName>
        <fullName evidence="2">Uncharacterized protein</fullName>
    </submittedName>
</protein>
<evidence type="ECO:0000313" key="3">
    <source>
        <dbReference type="Proteomes" id="UP000192247"/>
    </source>
</evidence>
<dbReference type="InParanoid" id="A0A1V9XV74"/>
<name>A0A1V9XV74_9ACAR</name>
<organism evidence="2 3">
    <name type="scientific">Tropilaelaps mercedesae</name>
    <dbReference type="NCBI Taxonomy" id="418985"/>
    <lineage>
        <taxon>Eukaryota</taxon>
        <taxon>Metazoa</taxon>
        <taxon>Ecdysozoa</taxon>
        <taxon>Arthropoda</taxon>
        <taxon>Chelicerata</taxon>
        <taxon>Arachnida</taxon>
        <taxon>Acari</taxon>
        <taxon>Parasitiformes</taxon>
        <taxon>Mesostigmata</taxon>
        <taxon>Gamasina</taxon>
        <taxon>Dermanyssoidea</taxon>
        <taxon>Laelapidae</taxon>
        <taxon>Tropilaelaps</taxon>
    </lineage>
</organism>
<gene>
    <name evidence="2" type="ORF">BIW11_02911</name>
</gene>
<dbReference type="Proteomes" id="UP000192247">
    <property type="component" value="Unassembled WGS sequence"/>
</dbReference>
<dbReference type="AlphaFoldDB" id="A0A1V9XV74"/>
<proteinExistence type="predicted"/>
<keyword evidence="1" id="KW-0175">Coiled coil</keyword>
<reference evidence="2 3" key="1">
    <citation type="journal article" date="2017" name="Gigascience">
        <title>Draft genome of the honey bee ectoparasitic mite, Tropilaelaps mercedesae, is shaped by the parasitic life history.</title>
        <authorList>
            <person name="Dong X."/>
            <person name="Armstrong S.D."/>
            <person name="Xia D."/>
            <person name="Makepeace B.L."/>
            <person name="Darby A.C."/>
            <person name="Kadowaki T."/>
        </authorList>
    </citation>
    <scope>NUCLEOTIDE SEQUENCE [LARGE SCALE GENOMIC DNA]</scope>
    <source>
        <strain evidence="2">Wuxi-XJTLU</strain>
    </source>
</reference>
<accession>A0A1V9XV74</accession>
<dbReference type="EMBL" id="MNPL01003578">
    <property type="protein sequence ID" value="OQR77407.1"/>
    <property type="molecule type" value="Genomic_DNA"/>
</dbReference>
<dbReference type="Gene3D" id="1.20.58.420">
    <property type="entry name" value="AHSP"/>
    <property type="match status" value="1"/>
</dbReference>